<proteinExistence type="predicted"/>
<gene>
    <name evidence="1" type="ORF">VNO78_30419</name>
</gene>
<evidence type="ECO:0000313" key="2">
    <source>
        <dbReference type="Proteomes" id="UP001386955"/>
    </source>
</evidence>
<organism evidence="1 2">
    <name type="scientific">Psophocarpus tetragonolobus</name>
    <name type="common">Winged bean</name>
    <name type="synonym">Dolichos tetragonolobus</name>
    <dbReference type="NCBI Taxonomy" id="3891"/>
    <lineage>
        <taxon>Eukaryota</taxon>
        <taxon>Viridiplantae</taxon>
        <taxon>Streptophyta</taxon>
        <taxon>Embryophyta</taxon>
        <taxon>Tracheophyta</taxon>
        <taxon>Spermatophyta</taxon>
        <taxon>Magnoliopsida</taxon>
        <taxon>eudicotyledons</taxon>
        <taxon>Gunneridae</taxon>
        <taxon>Pentapetalae</taxon>
        <taxon>rosids</taxon>
        <taxon>fabids</taxon>
        <taxon>Fabales</taxon>
        <taxon>Fabaceae</taxon>
        <taxon>Papilionoideae</taxon>
        <taxon>50 kb inversion clade</taxon>
        <taxon>NPAAA clade</taxon>
        <taxon>indigoferoid/millettioid clade</taxon>
        <taxon>Phaseoleae</taxon>
        <taxon>Psophocarpus</taxon>
    </lineage>
</organism>
<keyword evidence="2" id="KW-1185">Reference proteome</keyword>
<evidence type="ECO:0000313" key="1">
    <source>
        <dbReference type="EMBL" id="KAK7384718.1"/>
    </source>
</evidence>
<comment type="caution">
    <text evidence="1">The sequence shown here is derived from an EMBL/GenBank/DDBJ whole genome shotgun (WGS) entry which is preliminary data.</text>
</comment>
<accession>A0AAN9X4N1</accession>
<dbReference type="Proteomes" id="UP001386955">
    <property type="component" value="Unassembled WGS sequence"/>
</dbReference>
<dbReference type="EMBL" id="JAYMYS010000008">
    <property type="protein sequence ID" value="KAK7384718.1"/>
    <property type="molecule type" value="Genomic_DNA"/>
</dbReference>
<sequence length="126" mass="14273">MKSESSESYEKEVSFSQPTPFSFVNECVGKAFQVGSNRNPCSRDPPDEKLHSALLLSRRTYPPGDSWNFYGLRWGKSTKARYYESSHYQPADIIWLVLLVSTTRKKQPNARGCNNPGEIGSCSTTW</sequence>
<reference evidence="1 2" key="1">
    <citation type="submission" date="2024-01" db="EMBL/GenBank/DDBJ databases">
        <title>The genomes of 5 underutilized Papilionoideae crops provide insights into root nodulation and disease resistanc.</title>
        <authorList>
            <person name="Jiang F."/>
        </authorList>
    </citation>
    <scope>NUCLEOTIDE SEQUENCE [LARGE SCALE GENOMIC DNA]</scope>
    <source>
        <strain evidence="1">DUOXIRENSHENG_FW03</strain>
        <tissue evidence="1">Leaves</tissue>
    </source>
</reference>
<name>A0AAN9X4N1_PSOTE</name>
<protein>
    <submittedName>
        <fullName evidence="1">Uncharacterized protein</fullName>
    </submittedName>
</protein>
<dbReference type="AlphaFoldDB" id="A0AAN9X4N1"/>